<gene>
    <name evidence="1" type="ORF">F0L46_18220</name>
</gene>
<dbReference type="RefSeq" id="WP_149820162.1">
    <property type="nucleotide sequence ID" value="NZ_VUOA01000033.1"/>
</dbReference>
<dbReference type="SUPFAM" id="SSF47240">
    <property type="entry name" value="Ferritin-like"/>
    <property type="match status" value="1"/>
</dbReference>
<proteinExistence type="predicted"/>
<reference evidence="1 2" key="1">
    <citation type="submission" date="2019-09" db="EMBL/GenBank/DDBJ databases">
        <title>Salinarimonas rosea gen. nov., sp. nov., a new member of the a-2 subgroup of the Proteobacteria.</title>
        <authorList>
            <person name="Liu J."/>
        </authorList>
    </citation>
    <scope>NUCLEOTIDE SEQUENCE [LARGE SCALE GENOMIC DNA]</scope>
    <source>
        <strain evidence="1 2">BN140002</strain>
    </source>
</reference>
<accession>A0A5B2VBD1</accession>
<evidence type="ECO:0000313" key="2">
    <source>
        <dbReference type="Proteomes" id="UP000323142"/>
    </source>
</evidence>
<dbReference type="InterPro" id="IPR010287">
    <property type="entry name" value="DUF892_YciF-like"/>
</dbReference>
<dbReference type="OrthoDB" id="7273732at2"/>
<dbReference type="Pfam" id="PF05974">
    <property type="entry name" value="DUF892"/>
    <property type="match status" value="1"/>
</dbReference>
<sequence length="172" mass="19384">MATGSESTRSLYAVALRNTHALEMQALQIMERQVERIQNYPEMEQILRRHIQETHAQRDRIEAAMSDIGESPSALKEAVLGFIGNMAAIAHSPFEDEILKNSYANHAFENFEIAAYTSLLVITEAAGQSRHLSAFQQSLQEEKTTAQLIHDAIQPITRKYIMLEEQGAKADR</sequence>
<dbReference type="Gene3D" id="1.20.1260.10">
    <property type="match status" value="1"/>
</dbReference>
<name>A0A5B2VBD1_9HYPH</name>
<comment type="caution">
    <text evidence="1">The sequence shown here is derived from an EMBL/GenBank/DDBJ whole genome shotgun (WGS) entry which is preliminary data.</text>
</comment>
<dbReference type="InterPro" id="IPR009078">
    <property type="entry name" value="Ferritin-like_SF"/>
</dbReference>
<organism evidence="1 2">
    <name type="scientific">Salinarimonas soli</name>
    <dbReference type="NCBI Taxonomy" id="1638099"/>
    <lineage>
        <taxon>Bacteria</taxon>
        <taxon>Pseudomonadati</taxon>
        <taxon>Pseudomonadota</taxon>
        <taxon>Alphaproteobacteria</taxon>
        <taxon>Hyphomicrobiales</taxon>
        <taxon>Salinarimonadaceae</taxon>
        <taxon>Salinarimonas</taxon>
    </lineage>
</organism>
<dbReference type="EMBL" id="VUOA01000033">
    <property type="protein sequence ID" value="KAA2235760.1"/>
    <property type="molecule type" value="Genomic_DNA"/>
</dbReference>
<dbReference type="Proteomes" id="UP000323142">
    <property type="component" value="Unassembled WGS sequence"/>
</dbReference>
<dbReference type="InterPro" id="IPR012347">
    <property type="entry name" value="Ferritin-like"/>
</dbReference>
<dbReference type="AlphaFoldDB" id="A0A5B2VBD1"/>
<keyword evidence="2" id="KW-1185">Reference proteome</keyword>
<protein>
    <submittedName>
        <fullName evidence="1">Ferritin-like domain-containing protein</fullName>
    </submittedName>
</protein>
<reference evidence="1 2" key="2">
    <citation type="submission" date="2019-09" db="EMBL/GenBank/DDBJ databases">
        <authorList>
            <person name="Jin C."/>
        </authorList>
    </citation>
    <scope>NUCLEOTIDE SEQUENCE [LARGE SCALE GENOMIC DNA]</scope>
    <source>
        <strain evidence="1 2">BN140002</strain>
    </source>
</reference>
<evidence type="ECO:0000313" key="1">
    <source>
        <dbReference type="EMBL" id="KAA2235760.1"/>
    </source>
</evidence>